<keyword evidence="4 6" id="KW-0326">Glycosidase</keyword>
<evidence type="ECO:0000256" key="6">
    <source>
        <dbReference type="RuleBase" id="RU361153"/>
    </source>
</evidence>
<protein>
    <recommendedName>
        <fullName evidence="8">Glycoside hydrolase family 5 domain-containing protein</fullName>
    </recommendedName>
</protein>
<evidence type="ECO:0000256" key="3">
    <source>
        <dbReference type="ARBA" id="ARBA00023277"/>
    </source>
</evidence>
<keyword evidence="7" id="KW-0732">Signal</keyword>
<dbReference type="InterPro" id="IPR018087">
    <property type="entry name" value="Glyco_hydro_5_CS"/>
</dbReference>
<dbReference type="PANTHER" id="PTHR31297">
    <property type="entry name" value="GLUCAN ENDO-1,6-BETA-GLUCOSIDASE B"/>
    <property type="match status" value="1"/>
</dbReference>
<dbReference type="InterPro" id="IPR017853">
    <property type="entry name" value="GH"/>
</dbReference>
<feature type="domain" description="Glycoside hydrolase family 5" evidence="8">
    <location>
        <begin position="49"/>
        <end position="310"/>
    </location>
</feature>
<feature type="chain" id="PRO_5030159735" description="Glycoside hydrolase family 5 domain-containing protein" evidence="7">
    <location>
        <begin position="24"/>
        <end position="361"/>
    </location>
</feature>
<dbReference type="EMBL" id="HBKO01026249">
    <property type="protein sequence ID" value="CAE2235349.1"/>
    <property type="molecule type" value="Transcribed_RNA"/>
</dbReference>
<evidence type="ECO:0000259" key="8">
    <source>
        <dbReference type="Pfam" id="PF00150"/>
    </source>
</evidence>
<keyword evidence="2 6" id="KW-0378">Hydrolase</keyword>
<dbReference type="SUPFAM" id="SSF51445">
    <property type="entry name" value="(Trans)glycosidases"/>
    <property type="match status" value="1"/>
</dbReference>
<keyword evidence="5" id="KW-0624">Polysaccharide degradation</keyword>
<proteinExistence type="inferred from homology"/>
<sequence length="361" mass="40227">MAVYPRRHRNALLLLNAIVAAAATSPSPAEFVKSMGIGINLGNVLDAPYEASWAKPAKERYFDDYHSAGFKSVRVPVRWDHHTLTASPWTVNSTFLDRVEEVVGWSISRGLRTIVNTHHDDWLDGAADDDAFTVQLQRLTAIWAQIAERFKSHPDHLLAFEVYNEPHFNMTVDWLNRMNTAVLPVIRATNPRRNVLFGGLKFMNPNWITSNPDAMAFPADDDHVFLEVHSYDPYSFCGMTAGSITHTWSKSTIDGWADKVAAWASQRNISVLLGEFGVNNTQTNTTGRVAWYTYVRETVEAKGFAATVWDDSGQFAIYDRDAGTWDTDVLRALGLNSSAVGGFSAAPLPPSKGLPQLEWQP</sequence>
<accession>A0A6T8ALK9</accession>
<evidence type="ECO:0000256" key="4">
    <source>
        <dbReference type="ARBA" id="ARBA00023295"/>
    </source>
</evidence>
<name>A0A6T8ALK9_9EUKA</name>
<evidence type="ECO:0000256" key="7">
    <source>
        <dbReference type="SAM" id="SignalP"/>
    </source>
</evidence>
<dbReference type="Gene3D" id="3.20.20.80">
    <property type="entry name" value="Glycosidases"/>
    <property type="match status" value="1"/>
</dbReference>
<dbReference type="Pfam" id="PF00150">
    <property type="entry name" value="Cellulase"/>
    <property type="match status" value="1"/>
</dbReference>
<dbReference type="GO" id="GO:0005576">
    <property type="term" value="C:extracellular region"/>
    <property type="evidence" value="ECO:0007669"/>
    <property type="project" value="TreeGrafter"/>
</dbReference>
<dbReference type="AlphaFoldDB" id="A0A6T8ALK9"/>
<dbReference type="PROSITE" id="PS00659">
    <property type="entry name" value="GLYCOSYL_HYDROL_F5"/>
    <property type="match status" value="1"/>
</dbReference>
<evidence type="ECO:0000256" key="2">
    <source>
        <dbReference type="ARBA" id="ARBA00022801"/>
    </source>
</evidence>
<reference evidence="9" key="1">
    <citation type="submission" date="2021-01" db="EMBL/GenBank/DDBJ databases">
        <authorList>
            <person name="Corre E."/>
            <person name="Pelletier E."/>
            <person name="Niang G."/>
            <person name="Scheremetjew M."/>
            <person name="Finn R."/>
            <person name="Kale V."/>
            <person name="Holt S."/>
            <person name="Cochrane G."/>
            <person name="Meng A."/>
            <person name="Brown T."/>
            <person name="Cohen L."/>
        </authorList>
    </citation>
    <scope>NUCLEOTIDE SEQUENCE</scope>
    <source>
        <strain evidence="9">UIO037</strain>
    </source>
</reference>
<dbReference type="GO" id="GO:0009986">
    <property type="term" value="C:cell surface"/>
    <property type="evidence" value="ECO:0007669"/>
    <property type="project" value="TreeGrafter"/>
</dbReference>
<dbReference type="InterPro" id="IPR050386">
    <property type="entry name" value="Glycosyl_hydrolase_5"/>
</dbReference>
<gene>
    <name evidence="9" type="ORF">CPOL0286_LOCUS11999</name>
</gene>
<evidence type="ECO:0000256" key="5">
    <source>
        <dbReference type="ARBA" id="ARBA00023326"/>
    </source>
</evidence>
<dbReference type="GO" id="GO:0009251">
    <property type="term" value="P:glucan catabolic process"/>
    <property type="evidence" value="ECO:0007669"/>
    <property type="project" value="TreeGrafter"/>
</dbReference>
<evidence type="ECO:0000313" key="9">
    <source>
        <dbReference type="EMBL" id="CAE2235349.1"/>
    </source>
</evidence>
<keyword evidence="3" id="KW-0119">Carbohydrate metabolism</keyword>
<dbReference type="PANTHER" id="PTHR31297:SF41">
    <property type="entry name" value="ENDOGLUCANASE, PUTATIVE (AFU_ORTHOLOGUE AFUA_5G01830)-RELATED"/>
    <property type="match status" value="1"/>
</dbReference>
<evidence type="ECO:0000256" key="1">
    <source>
        <dbReference type="ARBA" id="ARBA00005641"/>
    </source>
</evidence>
<dbReference type="GO" id="GO:0008422">
    <property type="term" value="F:beta-glucosidase activity"/>
    <property type="evidence" value="ECO:0007669"/>
    <property type="project" value="TreeGrafter"/>
</dbReference>
<dbReference type="InterPro" id="IPR001547">
    <property type="entry name" value="Glyco_hydro_5"/>
</dbReference>
<feature type="signal peptide" evidence="7">
    <location>
        <begin position="1"/>
        <end position="23"/>
    </location>
</feature>
<comment type="similarity">
    <text evidence="1 6">Belongs to the glycosyl hydrolase 5 (cellulase A) family.</text>
</comment>
<organism evidence="9">
    <name type="scientific">Prymnesium polylepis</name>
    <dbReference type="NCBI Taxonomy" id="72548"/>
    <lineage>
        <taxon>Eukaryota</taxon>
        <taxon>Haptista</taxon>
        <taxon>Haptophyta</taxon>
        <taxon>Prymnesiophyceae</taxon>
        <taxon>Prymnesiales</taxon>
        <taxon>Prymnesiaceae</taxon>
        <taxon>Prymnesium</taxon>
    </lineage>
</organism>